<dbReference type="GO" id="GO:0015934">
    <property type="term" value="C:large ribosomal subunit"/>
    <property type="evidence" value="ECO:0007669"/>
    <property type="project" value="InterPro"/>
</dbReference>
<evidence type="ECO:0000256" key="4">
    <source>
        <dbReference type="ARBA" id="ARBA00035445"/>
    </source>
</evidence>
<dbReference type="Pfam" id="PF00181">
    <property type="entry name" value="Ribosomal_L2_N"/>
    <property type="match status" value="1"/>
</dbReference>
<evidence type="ECO:0000256" key="1">
    <source>
        <dbReference type="ARBA" id="ARBA00005636"/>
    </source>
</evidence>
<dbReference type="InterPro" id="IPR005880">
    <property type="entry name" value="Ribosomal_uL2_bac/org-type"/>
</dbReference>
<dbReference type="PANTHER" id="PTHR13691:SF5">
    <property type="entry name" value="LARGE RIBOSOMAL SUBUNIT PROTEIN UL2M"/>
    <property type="match status" value="1"/>
</dbReference>
<proteinExistence type="inferred from homology"/>
<name>A0A5J4Z1M5_PORPP</name>
<accession>A0A5J4Z1M5</accession>
<dbReference type="Gene3D" id="4.10.950.10">
    <property type="entry name" value="Ribosomal protein L2, domain 3"/>
    <property type="match status" value="1"/>
</dbReference>
<keyword evidence="9" id="KW-1185">Reference proteome</keyword>
<dbReference type="InterPro" id="IPR012340">
    <property type="entry name" value="NA-bd_OB-fold"/>
</dbReference>
<dbReference type="SMART" id="SM01382">
    <property type="entry name" value="Ribosomal_L2_C"/>
    <property type="match status" value="1"/>
</dbReference>
<dbReference type="Pfam" id="PF03947">
    <property type="entry name" value="Ribosomal_L2_C"/>
    <property type="match status" value="1"/>
</dbReference>
<dbReference type="FunFam" id="2.30.30.30:FF:000001">
    <property type="entry name" value="50S ribosomal protein L2"/>
    <property type="match status" value="1"/>
</dbReference>
<evidence type="ECO:0000313" key="8">
    <source>
        <dbReference type="EMBL" id="KAA8496577.1"/>
    </source>
</evidence>
<dbReference type="Gene3D" id="2.30.30.30">
    <property type="match status" value="1"/>
</dbReference>
<evidence type="ECO:0000259" key="7">
    <source>
        <dbReference type="SMART" id="SM01383"/>
    </source>
</evidence>
<dbReference type="EMBL" id="VRMN01000002">
    <property type="protein sequence ID" value="KAA8496577.1"/>
    <property type="molecule type" value="Genomic_DNA"/>
</dbReference>
<dbReference type="InterPro" id="IPR014726">
    <property type="entry name" value="Ribosomal_uL2_dom3"/>
</dbReference>
<feature type="compositionally biased region" description="Basic residues" evidence="5">
    <location>
        <begin position="565"/>
        <end position="577"/>
    </location>
</feature>
<keyword evidence="3" id="KW-0687">Ribonucleoprotein</keyword>
<feature type="domain" description="Large ribosomal subunit protein uL2 C-terminal" evidence="6">
    <location>
        <begin position="416"/>
        <end position="546"/>
    </location>
</feature>
<evidence type="ECO:0000256" key="5">
    <source>
        <dbReference type="SAM" id="MobiDB-lite"/>
    </source>
</evidence>
<evidence type="ECO:0000256" key="3">
    <source>
        <dbReference type="ARBA" id="ARBA00023274"/>
    </source>
</evidence>
<comment type="similarity">
    <text evidence="1">Belongs to the universal ribosomal protein uL2 family.</text>
</comment>
<dbReference type="SUPFAM" id="SSF50104">
    <property type="entry name" value="Translation proteins SH3-like domain"/>
    <property type="match status" value="1"/>
</dbReference>
<dbReference type="Proteomes" id="UP000324585">
    <property type="component" value="Unassembled WGS sequence"/>
</dbReference>
<dbReference type="PANTHER" id="PTHR13691">
    <property type="entry name" value="RIBOSOMAL PROTEIN L2"/>
    <property type="match status" value="1"/>
</dbReference>
<gene>
    <name evidence="8" type="ORF">FVE85_0306</name>
</gene>
<dbReference type="InterPro" id="IPR014722">
    <property type="entry name" value="Rib_uL2_dom2"/>
</dbReference>
<evidence type="ECO:0000259" key="6">
    <source>
        <dbReference type="SMART" id="SM01382"/>
    </source>
</evidence>
<protein>
    <recommendedName>
        <fullName evidence="4">50S ribosomal protein L2, chloroplastic</fullName>
    </recommendedName>
</protein>
<dbReference type="NCBIfam" id="TIGR01171">
    <property type="entry name" value="rplB_bact"/>
    <property type="match status" value="1"/>
</dbReference>
<evidence type="ECO:0000313" key="9">
    <source>
        <dbReference type="Proteomes" id="UP000324585"/>
    </source>
</evidence>
<evidence type="ECO:0000256" key="2">
    <source>
        <dbReference type="ARBA" id="ARBA00022980"/>
    </source>
</evidence>
<dbReference type="GO" id="GO:0002181">
    <property type="term" value="P:cytoplasmic translation"/>
    <property type="evidence" value="ECO:0007669"/>
    <property type="project" value="TreeGrafter"/>
</dbReference>
<organism evidence="8 9">
    <name type="scientific">Porphyridium purpureum</name>
    <name type="common">Red alga</name>
    <name type="synonym">Porphyridium cruentum</name>
    <dbReference type="NCBI Taxonomy" id="35688"/>
    <lineage>
        <taxon>Eukaryota</taxon>
        <taxon>Rhodophyta</taxon>
        <taxon>Bangiophyceae</taxon>
        <taxon>Porphyridiales</taxon>
        <taxon>Porphyridiaceae</taxon>
        <taxon>Porphyridium</taxon>
    </lineage>
</organism>
<dbReference type="InterPro" id="IPR002171">
    <property type="entry name" value="Ribosomal_uL2"/>
</dbReference>
<dbReference type="AlphaFoldDB" id="A0A5J4Z1M5"/>
<feature type="compositionally biased region" description="Low complexity" evidence="5">
    <location>
        <begin position="94"/>
        <end position="108"/>
    </location>
</feature>
<sequence>MRRRLGAALRFIYRAPFRAPIDAHDVKRCRAHASSLVQIQNGRLSTCPGVLSRRTLWISRADSGASPAAARLSLCSHGCRTLCTEGSGARDPGSDGPDTPDGTETPDSAGVVVDAERQMKDSAEDQIRASDESASALAAAGRGLVVQAVLKLDPTNPPVRKRKPKTNGQRHVEYLDLSLNHKGPFPLLTKRLVRTGGRNNSGRITVRHRGGGIKKYFREVDYDRRKFPHRPATVITIEFDPWRSAMIALVRYADMPEWADKYLEDVEAFKASIPEGHELCTSEYDPTTICDFDVNWDKDYKLSYDMRRLCEIPFEYAHTLGATRFAAGDQPLERNTSIGWDEDIDFEKEPSEEMMALMRRYKYKFKDRRMFRREVRNMIRYAPYLREEERWTYILCPSGLRVGQEIMSSRTERLDLNVGNAMPLSVIPQGTVIHNVEMMPGAGGKLCRAAGSSAMLMGEDLERKLSIVRLQSTEQRYVRSDCMATIGEVSNREHASMSLGKAGARRRLGWRPEVRGVSMNPNMHPHGGGEGHQGPGRPSVSVYGVLTKSGFKTRKRRKDRDPKKTMRINRRKTRLHP</sequence>
<dbReference type="SUPFAM" id="SSF50249">
    <property type="entry name" value="Nucleic acid-binding proteins"/>
    <property type="match status" value="1"/>
</dbReference>
<dbReference type="InterPro" id="IPR022669">
    <property type="entry name" value="Ribosomal_uL2_C"/>
</dbReference>
<dbReference type="Gene3D" id="2.40.50.140">
    <property type="entry name" value="Nucleic acid-binding proteins"/>
    <property type="match status" value="1"/>
</dbReference>
<dbReference type="InterPro" id="IPR008991">
    <property type="entry name" value="Translation_prot_SH3-like_sf"/>
</dbReference>
<reference evidence="9" key="1">
    <citation type="journal article" date="2019" name="Nat. Commun.">
        <title>Expansion of phycobilisome linker gene families in mesophilic red algae.</title>
        <authorList>
            <person name="Lee J."/>
            <person name="Kim D."/>
            <person name="Bhattacharya D."/>
            <person name="Yoon H.S."/>
        </authorList>
    </citation>
    <scope>NUCLEOTIDE SEQUENCE [LARGE SCALE GENOMIC DNA]</scope>
    <source>
        <strain evidence="9">CCMP 1328</strain>
    </source>
</reference>
<dbReference type="OrthoDB" id="10267824at2759"/>
<dbReference type="GO" id="GO:0003735">
    <property type="term" value="F:structural constituent of ribosome"/>
    <property type="evidence" value="ECO:0007669"/>
    <property type="project" value="InterPro"/>
</dbReference>
<feature type="region of interest" description="Disordered" evidence="5">
    <location>
        <begin position="515"/>
        <end position="577"/>
    </location>
</feature>
<feature type="region of interest" description="Disordered" evidence="5">
    <location>
        <begin position="85"/>
        <end position="110"/>
    </location>
</feature>
<dbReference type="GO" id="GO:0016740">
    <property type="term" value="F:transferase activity"/>
    <property type="evidence" value="ECO:0007669"/>
    <property type="project" value="InterPro"/>
</dbReference>
<comment type="caution">
    <text evidence="8">The sequence shown here is derived from an EMBL/GenBank/DDBJ whole genome shotgun (WGS) entry which is preliminary data.</text>
</comment>
<dbReference type="InterPro" id="IPR022666">
    <property type="entry name" value="Ribosomal_uL2_RNA-bd_dom"/>
</dbReference>
<dbReference type="SMART" id="SM01383">
    <property type="entry name" value="Ribosomal_L2"/>
    <property type="match status" value="1"/>
</dbReference>
<keyword evidence="2 8" id="KW-0689">Ribosomal protein</keyword>
<feature type="domain" description="Large ribosomal subunit protein uL2 RNA-binding" evidence="7">
    <location>
        <begin position="197"/>
        <end position="273"/>
    </location>
</feature>
<dbReference type="GO" id="GO:0003723">
    <property type="term" value="F:RNA binding"/>
    <property type="evidence" value="ECO:0007669"/>
    <property type="project" value="InterPro"/>
</dbReference>